<evidence type="ECO:0000313" key="4">
    <source>
        <dbReference type="Proteomes" id="UP000279995"/>
    </source>
</evidence>
<dbReference type="InterPro" id="IPR050855">
    <property type="entry name" value="NDM-1-like"/>
</dbReference>
<organism evidence="3 4">
    <name type="scientific">Pseudoalteromonas agarivorans</name>
    <dbReference type="NCBI Taxonomy" id="176102"/>
    <lineage>
        <taxon>Bacteria</taxon>
        <taxon>Pseudomonadati</taxon>
        <taxon>Pseudomonadota</taxon>
        <taxon>Gammaproteobacteria</taxon>
        <taxon>Alteromonadales</taxon>
        <taxon>Pseudoalteromonadaceae</taxon>
        <taxon>Pseudoalteromonas</taxon>
    </lineage>
</organism>
<dbReference type="RefSeq" id="WP_121638320.1">
    <property type="nucleotide sequence ID" value="NZ_CP033066.1"/>
</dbReference>
<evidence type="ECO:0000313" key="3">
    <source>
        <dbReference type="EMBL" id="AYM88373.1"/>
    </source>
</evidence>
<dbReference type="CDD" id="cd16280">
    <property type="entry name" value="metallo-hydrolase-like_MBL-fold"/>
    <property type="match status" value="1"/>
</dbReference>
<reference evidence="3 4" key="1">
    <citation type="submission" date="2018-10" db="EMBL/GenBank/DDBJ databases">
        <title>Complete Genome Sequence and Transcriptomic Profiles of a Marine Bacterium, Pseudoalteromonas agarivorans Hao 2018.</title>
        <authorList>
            <person name="Hao L."/>
        </authorList>
    </citation>
    <scope>NUCLEOTIDE SEQUENCE [LARGE SCALE GENOMIC DNA]</scope>
    <source>
        <strain evidence="3 4">Hao 2018</strain>
    </source>
</reference>
<dbReference type="Gene3D" id="3.60.15.10">
    <property type="entry name" value="Ribonuclease Z/Hydroxyacylglutathione hydrolase-like"/>
    <property type="match status" value="1"/>
</dbReference>
<dbReference type="Proteomes" id="UP000279995">
    <property type="component" value="Chromosome II"/>
</dbReference>
<dbReference type="PANTHER" id="PTHR42951">
    <property type="entry name" value="METALLO-BETA-LACTAMASE DOMAIN-CONTAINING"/>
    <property type="match status" value="1"/>
</dbReference>
<dbReference type="InterPro" id="IPR036866">
    <property type="entry name" value="RibonucZ/Hydroxyglut_hydro"/>
</dbReference>
<feature type="chain" id="PRO_5042160094" evidence="1">
    <location>
        <begin position="22"/>
        <end position="337"/>
    </location>
</feature>
<feature type="signal peptide" evidence="1">
    <location>
        <begin position="1"/>
        <end position="21"/>
    </location>
</feature>
<dbReference type="InterPro" id="IPR001279">
    <property type="entry name" value="Metallo-B-lactamas"/>
</dbReference>
<sequence>MPKFILSAVVLSFLATYPAIAQNTQLTAQDYVEKGMQYADEFPGLTSLCDIQNPLRDLTKRVRTNNEGKKRSKKLGSKRRSSTIEPTQVFDNLYYVGTGGVASWVVKTSQGLIVIDALNNNEQAKNYIEKGLLTLGLNPEDIKYLIISHGHGDHYGGQEYLVNKYKPRVVMSEVEWRRLEQPKLDFESPRWGKRPTRDISTKEADTITLGDTSIGVHLTPGHTPGTISLLFPVYDNGKKHMLSLWGGTGLNYGPDIERISAYSVAAKRFGNLAMQAGVDVFISNHPKRDGSYERIKQLKNRAPEAAHPFVIGQEQASHGFSMLSDCTYAQVLKIKGE</sequence>
<accession>A0AAD0U2E3</accession>
<proteinExistence type="predicted"/>
<dbReference type="Pfam" id="PF00753">
    <property type="entry name" value="Lactamase_B"/>
    <property type="match status" value="1"/>
</dbReference>
<keyword evidence="1" id="KW-0732">Signal</keyword>
<dbReference type="SMART" id="SM00849">
    <property type="entry name" value="Lactamase_B"/>
    <property type="match status" value="1"/>
</dbReference>
<dbReference type="EMBL" id="CP033066">
    <property type="protein sequence ID" value="AYM88373.1"/>
    <property type="molecule type" value="Genomic_DNA"/>
</dbReference>
<evidence type="ECO:0000259" key="2">
    <source>
        <dbReference type="SMART" id="SM00849"/>
    </source>
</evidence>
<evidence type="ECO:0000256" key="1">
    <source>
        <dbReference type="SAM" id="SignalP"/>
    </source>
</evidence>
<dbReference type="SUPFAM" id="SSF56281">
    <property type="entry name" value="Metallo-hydrolase/oxidoreductase"/>
    <property type="match status" value="1"/>
</dbReference>
<dbReference type="AlphaFoldDB" id="A0AAD0U2E3"/>
<feature type="domain" description="Metallo-beta-lactamase" evidence="2">
    <location>
        <begin position="100"/>
        <end position="285"/>
    </location>
</feature>
<protein>
    <submittedName>
        <fullName evidence="3">MBL fold metallo-hydrolase</fullName>
    </submittedName>
</protein>
<name>A0AAD0U2E3_9GAMM</name>
<gene>
    <name evidence="3" type="ORF">D9T18_16880</name>
</gene>
<dbReference type="PANTHER" id="PTHR42951:SF17">
    <property type="entry name" value="METALLO-BETA-LACTAMASE DOMAIN-CONTAINING PROTEIN"/>
    <property type="match status" value="1"/>
</dbReference>